<dbReference type="Pfam" id="PF08659">
    <property type="entry name" value="KR"/>
    <property type="match status" value="1"/>
</dbReference>
<comment type="caution">
    <text evidence="5">The sequence shown here is derived from an EMBL/GenBank/DDBJ whole genome shotgun (WGS) entry which is preliminary data.</text>
</comment>
<sequence>MLVSRERLVQRVMDIIVKDTASYPTPLHVYPASDTEKAVRYMQSGKNTGRTAISLSYDDIVPKLITKKSLWQCDANASYLIAGGLGGLGRAIIRWMASSGAKHLIIPSRSEVSSPNAMQALSELKGHGLNIVAPMCDVGSATQLADLLQECAVGDIKPFYSDDLTAILYYYCDPTSVASSAHSRDPDKCQLLVGAVTPVNARPGSWRHFEYSPLSIGFTVATTQIQRHSTSITGQKAREEDSPSMLFRHAENDNARAAVAVTRLVKRVARALSVSEYDADPLKPLSEYGVDSLMAVELRNWIRRDFDSAVAVFDIMGGCSSIAAAGKMVVEKCL</sequence>
<dbReference type="Pfam" id="PF00550">
    <property type="entry name" value="PP-binding"/>
    <property type="match status" value="1"/>
</dbReference>
<dbReference type="InterPro" id="IPR020806">
    <property type="entry name" value="PKS_PP-bd"/>
</dbReference>
<feature type="domain" description="Carrier" evidence="4">
    <location>
        <begin position="255"/>
        <end position="333"/>
    </location>
</feature>
<dbReference type="SMART" id="SM00822">
    <property type="entry name" value="PKS_KR"/>
    <property type="match status" value="1"/>
</dbReference>
<dbReference type="PROSITE" id="PS50075">
    <property type="entry name" value="CARRIER"/>
    <property type="match status" value="1"/>
</dbReference>
<evidence type="ECO:0000256" key="2">
    <source>
        <dbReference type="ARBA" id="ARBA00022553"/>
    </source>
</evidence>
<dbReference type="Gene3D" id="3.90.180.10">
    <property type="entry name" value="Medium-chain alcohol dehydrogenases, catalytic domain"/>
    <property type="match status" value="1"/>
</dbReference>
<evidence type="ECO:0000256" key="1">
    <source>
        <dbReference type="ARBA" id="ARBA00022450"/>
    </source>
</evidence>
<proteinExistence type="predicted"/>
<organism evidence="5 6">
    <name type="scientific">Conoideocrella luteorostrata</name>
    <dbReference type="NCBI Taxonomy" id="1105319"/>
    <lineage>
        <taxon>Eukaryota</taxon>
        <taxon>Fungi</taxon>
        <taxon>Dikarya</taxon>
        <taxon>Ascomycota</taxon>
        <taxon>Pezizomycotina</taxon>
        <taxon>Sordariomycetes</taxon>
        <taxon>Hypocreomycetidae</taxon>
        <taxon>Hypocreales</taxon>
        <taxon>Clavicipitaceae</taxon>
        <taxon>Conoideocrella</taxon>
    </lineage>
</organism>
<dbReference type="PANTHER" id="PTHR43775">
    <property type="entry name" value="FATTY ACID SYNTHASE"/>
    <property type="match status" value="1"/>
</dbReference>
<evidence type="ECO:0000256" key="3">
    <source>
        <dbReference type="ARBA" id="ARBA00023002"/>
    </source>
</evidence>
<dbReference type="GO" id="GO:0031177">
    <property type="term" value="F:phosphopantetheine binding"/>
    <property type="evidence" value="ECO:0007669"/>
    <property type="project" value="InterPro"/>
</dbReference>
<dbReference type="SMART" id="SM00823">
    <property type="entry name" value="PKS_PP"/>
    <property type="match status" value="1"/>
</dbReference>
<dbReference type="SUPFAM" id="SSF51735">
    <property type="entry name" value="NAD(P)-binding Rossmann-fold domains"/>
    <property type="match status" value="1"/>
</dbReference>
<dbReference type="Gene3D" id="3.40.50.720">
    <property type="entry name" value="NAD(P)-binding Rossmann-like Domain"/>
    <property type="match status" value="1"/>
</dbReference>
<dbReference type="GO" id="GO:0004312">
    <property type="term" value="F:fatty acid synthase activity"/>
    <property type="evidence" value="ECO:0007669"/>
    <property type="project" value="TreeGrafter"/>
</dbReference>
<dbReference type="GO" id="GO:0044550">
    <property type="term" value="P:secondary metabolite biosynthetic process"/>
    <property type="evidence" value="ECO:0007669"/>
    <property type="project" value="TreeGrafter"/>
</dbReference>
<gene>
    <name evidence="5" type="ORF">QQS21_001966</name>
</gene>
<keyword evidence="6" id="KW-1185">Reference proteome</keyword>
<dbReference type="InterPro" id="IPR006162">
    <property type="entry name" value="Ppantetheine_attach_site"/>
</dbReference>
<name>A0AAJ0G360_9HYPO</name>
<reference evidence="5" key="1">
    <citation type="submission" date="2023-06" db="EMBL/GenBank/DDBJ databases">
        <title>Conoideocrella luteorostrata (Hypocreales: Clavicipitaceae), a potential biocontrol fungus for elongate hemlock scale in United States Christmas tree production areas.</title>
        <authorList>
            <person name="Barrett H."/>
            <person name="Lovett B."/>
            <person name="Macias A.M."/>
            <person name="Stajich J.E."/>
            <person name="Kasson M.T."/>
        </authorList>
    </citation>
    <scope>NUCLEOTIDE SEQUENCE</scope>
    <source>
        <strain evidence="5">ARSEF 14590</strain>
    </source>
</reference>
<dbReference type="InterPro" id="IPR050091">
    <property type="entry name" value="PKS_NRPS_Biosynth_Enz"/>
</dbReference>
<dbReference type="GO" id="GO:0016491">
    <property type="term" value="F:oxidoreductase activity"/>
    <property type="evidence" value="ECO:0007669"/>
    <property type="project" value="UniProtKB-KW"/>
</dbReference>
<dbReference type="PANTHER" id="PTHR43775:SF29">
    <property type="entry name" value="ASPERFURANONE POLYKETIDE SYNTHASE AFOG-RELATED"/>
    <property type="match status" value="1"/>
</dbReference>
<dbReference type="InterPro" id="IPR036736">
    <property type="entry name" value="ACP-like_sf"/>
</dbReference>
<dbReference type="SUPFAM" id="SSF47336">
    <property type="entry name" value="ACP-like"/>
    <property type="match status" value="1"/>
</dbReference>
<evidence type="ECO:0000313" key="5">
    <source>
        <dbReference type="EMBL" id="KAK2612001.1"/>
    </source>
</evidence>
<dbReference type="InterPro" id="IPR013968">
    <property type="entry name" value="PKS_KR"/>
</dbReference>
<dbReference type="EMBL" id="JASWJB010000022">
    <property type="protein sequence ID" value="KAK2612001.1"/>
    <property type="molecule type" value="Genomic_DNA"/>
</dbReference>
<dbReference type="Gene3D" id="1.10.1200.10">
    <property type="entry name" value="ACP-like"/>
    <property type="match status" value="1"/>
</dbReference>
<dbReference type="AlphaFoldDB" id="A0AAJ0G360"/>
<keyword evidence="3" id="KW-0560">Oxidoreductase</keyword>
<accession>A0AAJ0G360</accession>
<protein>
    <recommendedName>
        <fullName evidence="4">Carrier domain-containing protein</fullName>
    </recommendedName>
</protein>
<dbReference type="InterPro" id="IPR057326">
    <property type="entry name" value="KR_dom"/>
</dbReference>
<dbReference type="InterPro" id="IPR009081">
    <property type="entry name" value="PP-bd_ACP"/>
</dbReference>
<dbReference type="Proteomes" id="UP001251528">
    <property type="component" value="Unassembled WGS sequence"/>
</dbReference>
<keyword evidence="2" id="KW-0597">Phosphoprotein</keyword>
<evidence type="ECO:0000259" key="4">
    <source>
        <dbReference type="PROSITE" id="PS50075"/>
    </source>
</evidence>
<dbReference type="InterPro" id="IPR036291">
    <property type="entry name" value="NAD(P)-bd_dom_sf"/>
</dbReference>
<dbReference type="PROSITE" id="PS00012">
    <property type="entry name" value="PHOSPHOPANTETHEINE"/>
    <property type="match status" value="1"/>
</dbReference>
<dbReference type="GO" id="GO:0006633">
    <property type="term" value="P:fatty acid biosynthetic process"/>
    <property type="evidence" value="ECO:0007669"/>
    <property type="project" value="TreeGrafter"/>
</dbReference>
<evidence type="ECO:0000313" key="6">
    <source>
        <dbReference type="Proteomes" id="UP001251528"/>
    </source>
</evidence>
<keyword evidence="1" id="KW-0596">Phosphopantetheine</keyword>